<dbReference type="OrthoDB" id="9911096at2"/>
<protein>
    <submittedName>
        <fullName evidence="1">Uncharacterized protein</fullName>
    </submittedName>
</protein>
<organism evidence="1 2">
    <name type="scientific">Hyphomicrobium denitrificans 1NES1</name>
    <dbReference type="NCBI Taxonomy" id="670307"/>
    <lineage>
        <taxon>Bacteria</taxon>
        <taxon>Pseudomonadati</taxon>
        <taxon>Pseudomonadota</taxon>
        <taxon>Alphaproteobacteria</taxon>
        <taxon>Hyphomicrobiales</taxon>
        <taxon>Hyphomicrobiaceae</taxon>
        <taxon>Hyphomicrobium</taxon>
    </lineage>
</organism>
<dbReference type="HOGENOM" id="CLU_2666144_0_0_5"/>
<evidence type="ECO:0000313" key="2">
    <source>
        <dbReference type="Proteomes" id="UP000005952"/>
    </source>
</evidence>
<proteinExistence type="predicted"/>
<reference evidence="1 2" key="1">
    <citation type="journal article" date="2013" name="Genome Announc.">
        <title>Genome sequences for three denitrifying bacterial strains isolated from a uranium- and nitrate-contaminated subsurface environment.</title>
        <authorList>
            <person name="Venkatramanan R."/>
            <person name="Prakash O."/>
            <person name="Woyke T."/>
            <person name="Chain P."/>
            <person name="Goodwin L.A."/>
            <person name="Watson D."/>
            <person name="Brooks S."/>
            <person name="Kostka J.E."/>
            <person name="Green S.J."/>
        </authorList>
    </citation>
    <scope>NUCLEOTIDE SEQUENCE [LARGE SCALE GENOMIC DNA]</scope>
    <source>
        <strain evidence="1 2">1NES1</strain>
    </source>
</reference>
<keyword evidence="2" id="KW-1185">Reference proteome</keyword>
<name>N0B2A3_9HYPH</name>
<dbReference type="EMBL" id="CP005587">
    <property type="protein sequence ID" value="AGK56327.1"/>
    <property type="molecule type" value="Genomic_DNA"/>
</dbReference>
<dbReference type="Proteomes" id="UP000005952">
    <property type="component" value="Chromosome"/>
</dbReference>
<accession>N0B2A3</accession>
<sequence length="75" mass="8525">MSPIRRTNTSCSTCNGCGFVWRGRMTCHEVISSRQGITKGQIYLSRLRDVCPECKGFGVTLVRDVQRTPWQLAFQ</sequence>
<dbReference type="KEGG" id="hdt:HYPDE_23203"/>
<dbReference type="AlphaFoldDB" id="N0B2A3"/>
<evidence type="ECO:0000313" key="1">
    <source>
        <dbReference type="EMBL" id="AGK56327.1"/>
    </source>
</evidence>
<gene>
    <name evidence="1" type="ORF">HYPDE_23203</name>
</gene>